<dbReference type="AlphaFoldDB" id="A0A5J4WCH2"/>
<comment type="caution">
    <text evidence="1">The sequence shown here is derived from an EMBL/GenBank/DDBJ whole genome shotgun (WGS) entry which is preliminary data.</text>
</comment>
<reference evidence="1 2" key="1">
    <citation type="submission" date="2019-03" db="EMBL/GenBank/DDBJ databases">
        <title>Single cell metagenomics reveals metabolic interactions within the superorganism composed of flagellate Streblomastix strix and complex community of Bacteroidetes bacteria on its surface.</title>
        <authorList>
            <person name="Treitli S.C."/>
            <person name="Kolisko M."/>
            <person name="Husnik F."/>
            <person name="Keeling P."/>
            <person name="Hampl V."/>
        </authorList>
    </citation>
    <scope>NUCLEOTIDE SEQUENCE [LARGE SCALE GENOMIC DNA]</scope>
    <source>
        <strain evidence="1">ST1C</strain>
    </source>
</reference>
<dbReference type="Proteomes" id="UP000324800">
    <property type="component" value="Unassembled WGS sequence"/>
</dbReference>
<accession>A0A5J4WCH2</accession>
<sequence length="104" mass="11869">MILLLPYGSCISHQFITKTGLCLQSVWYQNILQIFVIFENVTIFKFPLQWVEKGNLTQINYYPHYLSSRLATTGPPPDPPRFIEQFTIVVAVQAGTIPVYSISC</sequence>
<evidence type="ECO:0000313" key="2">
    <source>
        <dbReference type="Proteomes" id="UP000324800"/>
    </source>
</evidence>
<protein>
    <submittedName>
        <fullName evidence="1">Uncharacterized protein</fullName>
    </submittedName>
</protein>
<name>A0A5J4WCH2_9EUKA</name>
<gene>
    <name evidence="1" type="ORF">EZS28_012110</name>
</gene>
<dbReference type="EMBL" id="SNRW01002564">
    <property type="protein sequence ID" value="KAA6392366.1"/>
    <property type="molecule type" value="Genomic_DNA"/>
</dbReference>
<evidence type="ECO:0000313" key="1">
    <source>
        <dbReference type="EMBL" id="KAA6392366.1"/>
    </source>
</evidence>
<organism evidence="1 2">
    <name type="scientific">Streblomastix strix</name>
    <dbReference type="NCBI Taxonomy" id="222440"/>
    <lineage>
        <taxon>Eukaryota</taxon>
        <taxon>Metamonada</taxon>
        <taxon>Preaxostyla</taxon>
        <taxon>Oxymonadida</taxon>
        <taxon>Streblomastigidae</taxon>
        <taxon>Streblomastix</taxon>
    </lineage>
</organism>
<proteinExistence type="predicted"/>